<protein>
    <submittedName>
        <fullName evidence="2">Uncharacterized protein</fullName>
    </submittedName>
</protein>
<gene>
    <name evidence="2" type="ORF">g.44015</name>
</gene>
<proteinExistence type="predicted"/>
<dbReference type="AlphaFoldDB" id="A0A2S2PM86"/>
<feature type="compositionally biased region" description="Polar residues" evidence="1">
    <location>
        <begin position="11"/>
        <end position="25"/>
    </location>
</feature>
<sequence length="328" mass="35936">MNPIKYEADPNVSSTPTDEPLSDLNTSEYKCGLNLSTPGISIDETEHANRTEDDIPINIVVPSSESSEKPEIVDPIECETESNVSATSDELLLDLDKSRCLQCPSISTPDISIDETEHAHGTEDDIPINIVVPSPELSEKQEIVGPIKCEAEPDASATSDEFLSELDTSRCQCPTISTPDISIDETEHANGTEDDIPIIIVVPSPESSEKREIVDPIKCETEPDVSATSGELLSELNASECQPELTVSPDISFVETKSSRSPLDVPVTIVLAVESEQLETNDREVQCGDVADSQEKSHALTPQTNTRKRKSLWYRTKKFFRRMLCCCA</sequence>
<accession>A0A2S2PM86</accession>
<evidence type="ECO:0000256" key="1">
    <source>
        <dbReference type="SAM" id="MobiDB-lite"/>
    </source>
</evidence>
<reference evidence="2" key="1">
    <citation type="submission" date="2018-04" db="EMBL/GenBank/DDBJ databases">
        <title>Transcriptome of Schizaphis graminum biotype I.</title>
        <authorList>
            <person name="Scully E.D."/>
            <person name="Geib S.M."/>
            <person name="Palmer N.A."/>
            <person name="Koch K."/>
            <person name="Bradshaw J."/>
            <person name="Heng-Moss T."/>
            <person name="Sarath G."/>
        </authorList>
    </citation>
    <scope>NUCLEOTIDE SEQUENCE</scope>
</reference>
<name>A0A2S2PM86_SCHGA</name>
<feature type="region of interest" description="Disordered" evidence="1">
    <location>
        <begin position="45"/>
        <end position="72"/>
    </location>
</feature>
<evidence type="ECO:0000313" key="2">
    <source>
        <dbReference type="EMBL" id="MBY30580.1"/>
    </source>
</evidence>
<dbReference type="EMBL" id="GGMR01017961">
    <property type="protein sequence ID" value="MBY30580.1"/>
    <property type="molecule type" value="Transcribed_RNA"/>
</dbReference>
<feature type="region of interest" description="Disordered" evidence="1">
    <location>
        <begin position="1"/>
        <end position="25"/>
    </location>
</feature>
<organism evidence="2">
    <name type="scientific">Schizaphis graminum</name>
    <name type="common">Green bug aphid</name>
    <dbReference type="NCBI Taxonomy" id="13262"/>
    <lineage>
        <taxon>Eukaryota</taxon>
        <taxon>Metazoa</taxon>
        <taxon>Ecdysozoa</taxon>
        <taxon>Arthropoda</taxon>
        <taxon>Hexapoda</taxon>
        <taxon>Insecta</taxon>
        <taxon>Pterygota</taxon>
        <taxon>Neoptera</taxon>
        <taxon>Paraneoptera</taxon>
        <taxon>Hemiptera</taxon>
        <taxon>Sternorrhyncha</taxon>
        <taxon>Aphidomorpha</taxon>
        <taxon>Aphidoidea</taxon>
        <taxon>Aphididae</taxon>
        <taxon>Aphidini</taxon>
        <taxon>Schizaphis</taxon>
    </lineage>
</organism>